<proteinExistence type="predicted"/>
<protein>
    <submittedName>
        <fullName evidence="1">Uncharacterized protein</fullName>
    </submittedName>
</protein>
<evidence type="ECO:0000313" key="1">
    <source>
        <dbReference type="EMBL" id="PQP20547.1"/>
    </source>
</evidence>
<evidence type="ECO:0000313" key="2">
    <source>
        <dbReference type="Proteomes" id="UP000239290"/>
    </source>
</evidence>
<organism evidence="1 2">
    <name type="scientific">Rhodococcus opacus</name>
    <name type="common">Nocardia opaca</name>
    <dbReference type="NCBI Taxonomy" id="37919"/>
    <lineage>
        <taxon>Bacteria</taxon>
        <taxon>Bacillati</taxon>
        <taxon>Actinomycetota</taxon>
        <taxon>Actinomycetes</taxon>
        <taxon>Mycobacteriales</taxon>
        <taxon>Nocardiaceae</taxon>
        <taxon>Rhodococcus</taxon>
    </lineage>
</organism>
<dbReference type="EMBL" id="PUIO01000039">
    <property type="protein sequence ID" value="PQP20547.1"/>
    <property type="molecule type" value="Genomic_DNA"/>
</dbReference>
<dbReference type="Proteomes" id="UP000239290">
    <property type="component" value="Unassembled WGS sequence"/>
</dbReference>
<reference evidence="2" key="1">
    <citation type="submission" date="2018-02" db="EMBL/GenBank/DDBJ databases">
        <title>Draft genome sequencing of Rhodococcus opacus KU647198.</title>
        <authorList>
            <person name="Zheng B.-X."/>
        </authorList>
    </citation>
    <scope>NUCLEOTIDE SEQUENCE [LARGE SCALE GENOMIC DNA]</scope>
    <source>
        <strain evidence="2">04-OD7</strain>
    </source>
</reference>
<dbReference type="AlphaFoldDB" id="A0A2S8J0J2"/>
<accession>A0A2S8J0J2</accession>
<comment type="caution">
    <text evidence="1">The sequence shown here is derived from an EMBL/GenBank/DDBJ whole genome shotgun (WGS) entry which is preliminary data.</text>
</comment>
<name>A0A2S8J0J2_RHOOP</name>
<sequence length="62" mass="7025">MVSVFGSGLPDTVRGTSIDGRLRTATSRELERGMSLRCAVLARRVRTPPRVRRRREGSEKKR</sequence>
<gene>
    <name evidence="1" type="ORF">C5613_27590</name>
</gene>